<reference evidence="4 5" key="1">
    <citation type="submission" date="2019-08" db="EMBL/GenBank/DDBJ databases">
        <title>Selenomonas sp. mPRGC5 and Selenomonas sp. mPRGC8 isolated from ruminal fluid of dairy goat (Capra hircus).</title>
        <authorList>
            <person name="Poothong S."/>
            <person name="Nuengjamnong C."/>
            <person name="Tanasupawat S."/>
        </authorList>
    </citation>
    <scope>NUCLEOTIDE SEQUENCE [LARGE SCALE GENOMIC DNA]</scope>
    <source>
        <strain evidence="5">mPRGC5</strain>
    </source>
</reference>
<accession>A0A5D6W7T0</accession>
<evidence type="ECO:0000256" key="2">
    <source>
        <dbReference type="ARBA" id="ARBA00025265"/>
    </source>
</evidence>
<dbReference type="GO" id="GO:0051301">
    <property type="term" value="P:cell division"/>
    <property type="evidence" value="ECO:0007669"/>
    <property type="project" value="UniProtKB-KW"/>
</dbReference>
<organism evidence="4 5">
    <name type="scientific">Selenomonas ruminis</name>
    <dbReference type="NCBI Taxonomy" id="2593411"/>
    <lineage>
        <taxon>Bacteria</taxon>
        <taxon>Bacillati</taxon>
        <taxon>Bacillota</taxon>
        <taxon>Negativicutes</taxon>
        <taxon>Selenomonadales</taxon>
        <taxon>Selenomonadaceae</taxon>
        <taxon>Selenomonas</taxon>
    </lineage>
</organism>
<comment type="similarity">
    <text evidence="1 3">Belongs to the MinE family.</text>
</comment>
<dbReference type="SUPFAM" id="SSF55229">
    <property type="entry name" value="Cell division protein MinE topological specificity domain"/>
    <property type="match status" value="1"/>
</dbReference>
<dbReference type="EMBL" id="VTOY01000003">
    <property type="protein sequence ID" value="TYZ23522.1"/>
    <property type="molecule type" value="Genomic_DNA"/>
</dbReference>
<proteinExistence type="inferred from homology"/>
<dbReference type="InterPro" id="IPR036707">
    <property type="entry name" value="MinE_sf"/>
</dbReference>
<dbReference type="NCBIfam" id="TIGR01215">
    <property type="entry name" value="minE"/>
    <property type="match status" value="1"/>
</dbReference>
<comment type="caution">
    <text evidence="4">The sequence shown here is derived from an EMBL/GenBank/DDBJ whole genome shotgun (WGS) entry which is preliminary data.</text>
</comment>
<evidence type="ECO:0000256" key="1">
    <source>
        <dbReference type="ARBA" id="ARBA00008168"/>
    </source>
</evidence>
<dbReference type="Gene3D" id="3.30.1070.10">
    <property type="entry name" value="Cell division topological specificity factor MinE"/>
    <property type="match status" value="1"/>
</dbReference>
<dbReference type="Pfam" id="PF03776">
    <property type="entry name" value="MinE"/>
    <property type="match status" value="1"/>
</dbReference>
<keyword evidence="5" id="KW-1185">Reference proteome</keyword>
<dbReference type="InterPro" id="IPR005527">
    <property type="entry name" value="MinE"/>
</dbReference>
<evidence type="ECO:0000256" key="3">
    <source>
        <dbReference type="HAMAP-Rule" id="MF_00262"/>
    </source>
</evidence>
<dbReference type="AlphaFoldDB" id="A0A5D6W7T0"/>
<dbReference type="RefSeq" id="WP_033169905.1">
    <property type="nucleotide sequence ID" value="NZ_VTOY01000003.1"/>
</dbReference>
<keyword evidence="3 4" id="KW-0132">Cell division</keyword>
<dbReference type="Proteomes" id="UP000323646">
    <property type="component" value="Unassembled WGS sequence"/>
</dbReference>
<dbReference type="OrthoDB" id="9796578at2"/>
<sequence length="90" mass="10159">MLDALMKIFGKKEQSGKIARDRLKVVLIHDRANISPEVMDNLKNDIIKVISNYMEINQTDMEISLANDDDSVALVANIPVARMKHDKGNH</sequence>
<keyword evidence="3" id="KW-0131">Cell cycle</keyword>
<evidence type="ECO:0000313" key="4">
    <source>
        <dbReference type="EMBL" id="TYZ23522.1"/>
    </source>
</evidence>
<evidence type="ECO:0000313" key="5">
    <source>
        <dbReference type="Proteomes" id="UP000323646"/>
    </source>
</evidence>
<dbReference type="GO" id="GO:0032955">
    <property type="term" value="P:regulation of division septum assembly"/>
    <property type="evidence" value="ECO:0007669"/>
    <property type="project" value="InterPro"/>
</dbReference>
<comment type="function">
    <text evidence="2 3">Prevents the cell division inhibition by proteins MinC and MinD at internal division sites while permitting inhibition at polar sites. This ensures cell division at the proper site by restricting the formation of a division septum at the midpoint of the long axis of the cell.</text>
</comment>
<protein>
    <recommendedName>
        <fullName evidence="3">Cell division topological specificity factor</fullName>
    </recommendedName>
</protein>
<gene>
    <name evidence="3 4" type="primary">minE</name>
    <name evidence="4" type="ORF">FZ040_06525</name>
</gene>
<name>A0A5D6W7T0_9FIRM</name>
<dbReference type="HAMAP" id="MF_00262">
    <property type="entry name" value="MinE"/>
    <property type="match status" value="1"/>
</dbReference>